<dbReference type="Pfam" id="PF00857">
    <property type="entry name" value="Isochorismatase"/>
    <property type="match status" value="1"/>
</dbReference>
<dbReference type="AlphaFoldDB" id="A0A4R1N4N4"/>
<dbReference type="GO" id="GO:0016787">
    <property type="term" value="F:hydrolase activity"/>
    <property type="evidence" value="ECO:0007669"/>
    <property type="project" value="UniProtKB-KW"/>
</dbReference>
<gene>
    <name evidence="3" type="ORF">EZJ58_0018</name>
</gene>
<feature type="domain" description="Isochorismatase-like" evidence="2">
    <location>
        <begin position="21"/>
        <end position="213"/>
    </location>
</feature>
<reference evidence="3 4" key="1">
    <citation type="submission" date="2019-02" db="EMBL/GenBank/DDBJ databases">
        <title>Investigation of anaerobic lignin degradation for improved lignocellulosic biofuels.</title>
        <authorList>
            <person name="Deangelis K."/>
        </authorList>
    </citation>
    <scope>NUCLEOTIDE SEQUENCE [LARGE SCALE GENOMIC DNA]</scope>
    <source>
        <strain evidence="3 4">159R</strain>
    </source>
</reference>
<dbReference type="InterPro" id="IPR050272">
    <property type="entry name" value="Isochorismatase-like_hydrls"/>
</dbReference>
<dbReference type="InterPro" id="IPR000868">
    <property type="entry name" value="Isochorismatase-like_dom"/>
</dbReference>
<organism evidence="3 4">
    <name type="scientific">Sodalis ligni</name>
    <dbReference type="NCBI Taxonomy" id="2697027"/>
    <lineage>
        <taxon>Bacteria</taxon>
        <taxon>Pseudomonadati</taxon>
        <taxon>Pseudomonadota</taxon>
        <taxon>Gammaproteobacteria</taxon>
        <taxon>Enterobacterales</taxon>
        <taxon>Bruguierivoracaceae</taxon>
        <taxon>Sodalis</taxon>
    </lineage>
</organism>
<dbReference type="OrthoDB" id="5794853at2"/>
<evidence type="ECO:0000256" key="1">
    <source>
        <dbReference type="ARBA" id="ARBA00022801"/>
    </source>
</evidence>
<sequence>MIITGEPYDFPISGEMIPARSALLIIDMQRDFCDPQGYMNHRGDDITAARAIIPTIVQVRAAATQVGIRVIYTREGHRPDLSDLPQSKRLKTARAGAEIGMRGPLGRLLVRGEPGWDLVPELRPRDGEAVIDKPGTGAFHGTDLHHILTTSGIQNLILTGVTTGVCVSSTAREASDRGYGVLVLSDCCAEPDPSNHAMAIRLLKIEGGYMATVSTSLRFLCALRNYPPTLLPTPSKDGHHE</sequence>
<dbReference type="PANTHER" id="PTHR43540:SF9">
    <property type="entry name" value="FAMILY HYDROLASE, PUTATIVE (AFU_ORTHOLOGUE AFUA_2G08700)-RELATED"/>
    <property type="match status" value="1"/>
</dbReference>
<dbReference type="RefSeq" id="WP_132921013.1">
    <property type="nucleotide sequence ID" value="NZ_CP075169.1"/>
</dbReference>
<name>A0A4R1N4N4_9GAMM</name>
<dbReference type="Proteomes" id="UP000294555">
    <property type="component" value="Unassembled WGS sequence"/>
</dbReference>
<dbReference type="Gene3D" id="3.40.50.850">
    <property type="entry name" value="Isochorismatase-like"/>
    <property type="match status" value="1"/>
</dbReference>
<protein>
    <submittedName>
        <fullName evidence="3">Nicotinamidase-related amidase</fullName>
    </submittedName>
</protein>
<comment type="caution">
    <text evidence="3">The sequence shown here is derived from an EMBL/GenBank/DDBJ whole genome shotgun (WGS) entry which is preliminary data.</text>
</comment>
<dbReference type="EMBL" id="SJOI01000001">
    <property type="protein sequence ID" value="TCL02033.1"/>
    <property type="molecule type" value="Genomic_DNA"/>
</dbReference>
<keyword evidence="1" id="KW-0378">Hydrolase</keyword>
<proteinExistence type="predicted"/>
<dbReference type="SUPFAM" id="SSF52499">
    <property type="entry name" value="Isochorismatase-like hydrolases"/>
    <property type="match status" value="1"/>
</dbReference>
<accession>A0A4R1N4N4</accession>
<dbReference type="InterPro" id="IPR036380">
    <property type="entry name" value="Isochorismatase-like_sf"/>
</dbReference>
<evidence type="ECO:0000313" key="4">
    <source>
        <dbReference type="Proteomes" id="UP000294555"/>
    </source>
</evidence>
<dbReference type="CDD" id="cd00431">
    <property type="entry name" value="cysteine_hydrolases"/>
    <property type="match status" value="1"/>
</dbReference>
<evidence type="ECO:0000259" key="2">
    <source>
        <dbReference type="Pfam" id="PF00857"/>
    </source>
</evidence>
<keyword evidence="4" id="KW-1185">Reference proteome</keyword>
<dbReference type="PANTHER" id="PTHR43540">
    <property type="entry name" value="PEROXYUREIDOACRYLATE/UREIDOACRYLATE AMIDOHYDROLASE-RELATED"/>
    <property type="match status" value="1"/>
</dbReference>
<evidence type="ECO:0000313" key="3">
    <source>
        <dbReference type="EMBL" id="TCL02033.1"/>
    </source>
</evidence>